<evidence type="ECO:0000313" key="3">
    <source>
        <dbReference type="Proteomes" id="UP000198828"/>
    </source>
</evidence>
<dbReference type="OrthoDB" id="948250at2"/>
<protein>
    <submittedName>
        <fullName evidence="2">Acetyltransferase (GNAT) family protein</fullName>
    </submittedName>
</protein>
<proteinExistence type="predicted"/>
<evidence type="ECO:0000313" key="2">
    <source>
        <dbReference type="EMBL" id="SDX18484.1"/>
    </source>
</evidence>
<dbReference type="InterPro" id="IPR016181">
    <property type="entry name" value="Acyl_CoA_acyltransferase"/>
</dbReference>
<dbReference type="PANTHER" id="PTHR43415">
    <property type="entry name" value="SPERMIDINE N(1)-ACETYLTRANSFERASE"/>
    <property type="match status" value="1"/>
</dbReference>
<name>A0A1H2ZNS4_9FIRM</name>
<keyword evidence="2" id="KW-0808">Transferase</keyword>
<gene>
    <name evidence="2" type="ORF">SAMN05660923_01883</name>
</gene>
<dbReference type="Pfam" id="PF00583">
    <property type="entry name" value="Acetyltransf_1"/>
    <property type="match status" value="1"/>
</dbReference>
<dbReference type="AlphaFoldDB" id="A0A1H2ZNS4"/>
<organism evidence="2 3">
    <name type="scientific">Tepidimicrobium xylanilyticum</name>
    <dbReference type="NCBI Taxonomy" id="1123352"/>
    <lineage>
        <taxon>Bacteria</taxon>
        <taxon>Bacillati</taxon>
        <taxon>Bacillota</taxon>
        <taxon>Tissierellia</taxon>
        <taxon>Tissierellales</taxon>
        <taxon>Tepidimicrobiaceae</taxon>
        <taxon>Tepidimicrobium</taxon>
    </lineage>
</organism>
<accession>A0A1H2ZNS4</accession>
<dbReference type="PANTHER" id="PTHR43415:SF3">
    <property type="entry name" value="GNAT-FAMILY ACETYLTRANSFERASE"/>
    <property type="match status" value="1"/>
</dbReference>
<dbReference type="EMBL" id="FNNG01000007">
    <property type="protein sequence ID" value="SDX18484.1"/>
    <property type="molecule type" value="Genomic_DNA"/>
</dbReference>
<reference evidence="2 3" key="1">
    <citation type="submission" date="2016-10" db="EMBL/GenBank/DDBJ databases">
        <authorList>
            <person name="de Groot N.N."/>
        </authorList>
    </citation>
    <scope>NUCLEOTIDE SEQUENCE [LARGE SCALE GENOMIC DNA]</scope>
    <source>
        <strain evidence="2 3">DSM 23310</strain>
    </source>
</reference>
<dbReference type="SUPFAM" id="SSF55729">
    <property type="entry name" value="Acyl-CoA N-acyltransferases (Nat)"/>
    <property type="match status" value="1"/>
</dbReference>
<evidence type="ECO:0000259" key="1">
    <source>
        <dbReference type="PROSITE" id="PS51186"/>
    </source>
</evidence>
<dbReference type="Gene3D" id="3.40.630.30">
    <property type="match status" value="1"/>
</dbReference>
<feature type="domain" description="N-acetyltransferase" evidence="1">
    <location>
        <begin position="33"/>
        <end position="181"/>
    </location>
</feature>
<dbReference type="PROSITE" id="PS51186">
    <property type="entry name" value="GNAT"/>
    <property type="match status" value="1"/>
</dbReference>
<dbReference type="Proteomes" id="UP000198828">
    <property type="component" value="Unassembled WGS sequence"/>
</dbReference>
<dbReference type="RefSeq" id="WP_093753073.1">
    <property type="nucleotide sequence ID" value="NZ_FNNG01000007.1"/>
</dbReference>
<dbReference type="CDD" id="cd04301">
    <property type="entry name" value="NAT_SF"/>
    <property type="match status" value="1"/>
</dbReference>
<dbReference type="GO" id="GO:0016747">
    <property type="term" value="F:acyltransferase activity, transferring groups other than amino-acyl groups"/>
    <property type="evidence" value="ECO:0007669"/>
    <property type="project" value="InterPro"/>
</dbReference>
<dbReference type="InterPro" id="IPR000182">
    <property type="entry name" value="GNAT_dom"/>
</dbReference>
<keyword evidence="3" id="KW-1185">Reference proteome</keyword>
<sequence length="181" mass="21471">MGYVEKQFYCKNNFCWYIRSANVDDARELIKYYNFVAGETDYLNFGKDEFNISLEKEEEYIQDIFNDDTSIILVALMDNEIVGSLQLISYLRNRLSQNAELSISVKKQYWNKGIGSSLLEQAIDFARKADLKNIFLGVREDNFKAIRLYQKFGFHICGCRKHFFYINKEYYDEILMQLTLK</sequence>